<accession>A0ABX1Y2V8</accession>
<dbReference type="SUPFAM" id="SSF49373">
    <property type="entry name" value="Invasin/intimin cell-adhesion fragments"/>
    <property type="match status" value="1"/>
</dbReference>
<dbReference type="Gene3D" id="2.70.98.70">
    <property type="match status" value="1"/>
</dbReference>
<proteinExistence type="predicted"/>
<organism evidence="3 4">
    <name type="scientific">Paenibacillus phytorum</name>
    <dbReference type="NCBI Taxonomy" id="2654977"/>
    <lineage>
        <taxon>Bacteria</taxon>
        <taxon>Bacillati</taxon>
        <taxon>Bacillota</taxon>
        <taxon>Bacilli</taxon>
        <taxon>Bacillales</taxon>
        <taxon>Paenibacillaceae</taxon>
        <taxon>Paenibacillus</taxon>
    </lineage>
</organism>
<evidence type="ECO:0000313" key="4">
    <source>
        <dbReference type="Proteomes" id="UP000616779"/>
    </source>
</evidence>
<dbReference type="EMBL" id="WHOA01000198">
    <property type="protein sequence ID" value="NOU75212.1"/>
    <property type="molecule type" value="Genomic_DNA"/>
</dbReference>
<keyword evidence="1" id="KW-0732">Signal</keyword>
<protein>
    <recommendedName>
        <fullName evidence="2">BIG2 domain-containing protein</fullName>
    </recommendedName>
</protein>
<dbReference type="Gene3D" id="3.30.1920.20">
    <property type="match status" value="2"/>
</dbReference>
<sequence length="1471" mass="159177">MKIGKKIMIVFLSILLITSAVPVFAKGLVAAQGEPVLITGDFTSVDFNVSAPAVANGTYTLDTKLLGTVATTAGKNLAGLVADGTGSSLFFLEADTASVGSYKAGINKTDRFGIQTRLKFNNTNSQRNVFQMKSMTPPSGTPAWPSLLVFDQNGNIKDSKGNVLGPYTADQWYDIVVEVDTPNHWYSIWINGTLRINQQDLGNWIGLYQNNITQITNASKTASRTMIAYLKAGSIVPPLQDIIVSDISVDKGKGSILTIKTLPDPAYVESVIWTSSDPSIAKVVGNGLLALNTGVATITATETASGLSRSFQVTVQEPAHAWNSHAIDGGDLAAVLTSASRSELTYSVGQIMTLNSELQTYLDMNESDFIQEVKAASAKISIPDIHTKFEKYARLFAQLYKLTNDPKYARKAAIILYYQALDYPRIVVNKNYTDFWGGNYEFPQDAVYAYGTLIDLSIWGELDPAISSAEVKQTIEELWLKPGAYENIRLVNSMPLNNITPYGTRSSAVTGMLLTDPDLIREAIDLNDRLLSGTYYFSDGMWGEETTSYGDQVSGNVKTMVDVLKNWTDPQDYVDTKLGLKLDKTDLSSRWPLLSMSTNFSSDKLIYPDGKAIPISDTYGKTGDPQALPIVDKGLKNIELPGLGYYGLFQGDLTEATHAGLLYQPTDLGFAGGHTHSNFLSLDLWGAGVEMLPYTGYLNRTSYGDGSGATLRYPSMRPLWRNMPWVWRQDGANTASTGAWTKPSLLAYDSGASNSKQVQLVEASDPGPDGKGAAMNRRLIMLVNLGGNSNYTFDLTRMQGGQAHEIYQRGSELENMDVQVQDVQLADTGKANLQDYLTSINSTAGLSTDRNQLLKPQAGSGNNSFSFTWTGKQTGASLRTFMNGVGGSDVFLSLIPTGRRTTTKAEESKYVTSHLARRHIVSDSSQITQYGSVYEMFKQGQTGQVSSVVWVKPDDADPMTNFAVVRSNNYVDIIYTSGDMKERNYNGITFAGNIAVARTDAVTGNLVYSYVNGPGKVAMQAANTVGYGTQQLEITATTTASTNTALDPAVRGNTITVNGKFSNPNALVGQRIQTKFGDGSGYGLKVESVTELTDSTVLTVESYNPFRVTDQGVDTLFFPELSIPGKVYVVFNQPKFTSDFTPPVTTDNAPAGWVNQYTTVSLNAVDVGSGVAATYYTVDGGAQQSGNTVLFNTEGVHKLVYWSVDNAGNLEQAHTVTFSIDKTPPVTTAVVTPLQPDGLNGWYVHPVTVSLNAYDALSGAAKTEYSLDDRATWQRYTAPVTLNQDSKYTLSYRSTDIAGNVETAKTISFNLDTIAPTITISEVVYGTFNDSGSITPVISLVDNLSGVDNTKTTVMLDANTLQQGATIPLYTLQLGLHTLVVSTSDLAGNQGSETVRFQTVASIDSLKTLVTHFADSNLIDNAGIANSLQAKLAKTNLKSFVNEVQAQSGKHISSEAAKYLLRDAESILLQK</sequence>
<dbReference type="SUPFAM" id="SSF48230">
    <property type="entry name" value="Chondroitin AC/alginate lyase"/>
    <property type="match status" value="1"/>
</dbReference>
<dbReference type="InterPro" id="IPR008964">
    <property type="entry name" value="Invasin/intimin_cell_adhesion"/>
</dbReference>
<dbReference type="Gene3D" id="2.60.40.1080">
    <property type="match status" value="1"/>
</dbReference>
<keyword evidence="4" id="KW-1185">Reference proteome</keyword>
<evidence type="ECO:0000313" key="3">
    <source>
        <dbReference type="EMBL" id="NOU75212.1"/>
    </source>
</evidence>
<dbReference type="RefSeq" id="WP_171646617.1">
    <property type="nucleotide sequence ID" value="NZ_WHOA01000198.1"/>
</dbReference>
<dbReference type="SMART" id="SM00635">
    <property type="entry name" value="BID_2"/>
    <property type="match status" value="1"/>
</dbReference>
<dbReference type="Proteomes" id="UP000616779">
    <property type="component" value="Unassembled WGS sequence"/>
</dbReference>
<reference evidence="3 4" key="1">
    <citation type="submission" date="2019-10" db="EMBL/GenBank/DDBJ databases">
        <title>Description of Paenibacillus terrestris sp. nov.</title>
        <authorList>
            <person name="Carlier A."/>
            <person name="Qi S."/>
        </authorList>
    </citation>
    <scope>NUCLEOTIDE SEQUENCE [LARGE SCALE GENOMIC DNA]</scope>
    <source>
        <strain evidence="3 4">LMG 31458</strain>
    </source>
</reference>
<name>A0ABX1Y2V8_9BACL</name>
<dbReference type="NCBIfam" id="NF047446">
    <property type="entry name" value="barrel_OmpL47"/>
    <property type="match status" value="2"/>
</dbReference>
<feature type="chain" id="PRO_5045854222" description="BIG2 domain-containing protein" evidence="1">
    <location>
        <begin position="26"/>
        <end position="1471"/>
    </location>
</feature>
<dbReference type="InterPro" id="IPR003343">
    <property type="entry name" value="Big_2"/>
</dbReference>
<feature type="signal peptide" evidence="1">
    <location>
        <begin position="1"/>
        <end position="25"/>
    </location>
</feature>
<dbReference type="Gene3D" id="1.50.10.100">
    <property type="entry name" value="Chondroitin AC/alginate lyase"/>
    <property type="match status" value="1"/>
</dbReference>
<dbReference type="InterPro" id="IPR058094">
    <property type="entry name" value="Ig-like_OmpL47-like"/>
</dbReference>
<feature type="domain" description="BIG2" evidence="2">
    <location>
        <begin position="238"/>
        <end position="312"/>
    </location>
</feature>
<evidence type="ECO:0000256" key="1">
    <source>
        <dbReference type="SAM" id="SignalP"/>
    </source>
</evidence>
<comment type="caution">
    <text evidence="3">The sequence shown here is derived from an EMBL/GenBank/DDBJ whole genome shotgun (WGS) entry which is preliminary data.</text>
</comment>
<gene>
    <name evidence="3" type="ORF">GC098_28135</name>
</gene>
<evidence type="ECO:0000259" key="2">
    <source>
        <dbReference type="SMART" id="SM00635"/>
    </source>
</evidence>
<dbReference type="InterPro" id="IPR008929">
    <property type="entry name" value="Chondroitin_lyas"/>
</dbReference>